<dbReference type="Gene3D" id="1.10.238.160">
    <property type="match status" value="1"/>
</dbReference>
<dbReference type="RefSeq" id="WP_019966474.1">
    <property type="nucleotide sequence ID" value="NZ_UGSK01000001.1"/>
</dbReference>
<dbReference type="Proteomes" id="UP000255000">
    <property type="component" value="Unassembled WGS sequence"/>
</dbReference>
<dbReference type="AlphaFoldDB" id="A0A378ZWH6"/>
<gene>
    <name evidence="1" type="ORF">NCTC13350_02507</name>
</gene>
<dbReference type="EMBL" id="UGSK01000001">
    <property type="protein sequence ID" value="SUB01565.1"/>
    <property type="molecule type" value="Genomic_DNA"/>
</dbReference>
<accession>A0A378ZWH6</accession>
<evidence type="ECO:0000313" key="1">
    <source>
        <dbReference type="EMBL" id="SUB01565.1"/>
    </source>
</evidence>
<name>A0A378ZWH6_9HYPH</name>
<proteinExistence type="predicted"/>
<evidence type="ECO:0000313" key="2">
    <source>
        <dbReference type="Proteomes" id="UP000255000"/>
    </source>
</evidence>
<organism evidence="1 2">
    <name type="scientific">Pannonibacter phragmitetus</name>
    <dbReference type="NCBI Taxonomy" id="121719"/>
    <lineage>
        <taxon>Bacteria</taxon>
        <taxon>Pseudomonadati</taxon>
        <taxon>Pseudomonadota</taxon>
        <taxon>Alphaproteobacteria</taxon>
        <taxon>Hyphomicrobiales</taxon>
        <taxon>Stappiaceae</taxon>
        <taxon>Pannonibacter</taxon>
    </lineage>
</organism>
<reference evidence="1 2" key="1">
    <citation type="submission" date="2018-06" db="EMBL/GenBank/DDBJ databases">
        <authorList>
            <consortium name="Pathogen Informatics"/>
            <person name="Doyle S."/>
        </authorList>
    </citation>
    <scope>NUCLEOTIDE SEQUENCE [LARGE SCALE GENOMIC DNA]</scope>
    <source>
        <strain evidence="1 2">NCTC13350</strain>
    </source>
</reference>
<protein>
    <submittedName>
        <fullName evidence="1">Predicted transcriptional regulator</fullName>
    </submittedName>
</protein>
<sequence length="175" mass="18955">MMKEYSFTLKYRLPAEDAGHDAIVERLGEAGCTDALAGTGVAGRLALQFDREAGTAHDALLSALQDVKAAVPAAEFVEAGPDLVSASDIADLVGKSRQNIRKFMILNGDFPRPVHEGPSVTLWHLSDVLEWLEARKEYKLDVGLHDVARAAREVNVTKAVLWLPALKPDLEALVA</sequence>